<dbReference type="Proteomes" id="UP000187404">
    <property type="component" value="Unassembled WGS sequence"/>
</dbReference>
<sequence length="452" mass="49589">MYKVSTLAEEYKKKLITADEAAAMVRPGDRIHYGLGCGAVVDIDEALAKRADELHGVEVISTVSIREKPFALYEATSSNDQVKFASAHFSGFDRLMSKNGRCWYIPMLFSELPKYWINNPSGIDIAMFQVAPMDKHGNFNLGPQVADMWGVIKAAKKIIVEVNENMPIALGHQTQLNLYGIDYVVEGSNTPLAQMPDKPGSKIDRMIASHVVERIKSHSTLQLGIGALPSTIGKMLAQSDIRNINAHTEMFVDAYVDLFEAGKLTGNKNVDKGKALYTFAGGTQRLYDFIDNNPICCNAPVNYVNNVHIISSIKNFVSVNSCIQVDLYGQVCSESVGHQQISGTGGQLDFVMGAFQSEGGKSFICTPSTRALPDGTVESLIAPMLKPGSIVTTPRMATHYIVTEYGAADLKGKSTWERAEALINIAHPDFREDLIKNAEKMGIWKYTSKTSF</sequence>
<feature type="binding site" evidence="3">
    <location>
        <position position="346"/>
    </location>
    <ligand>
        <name>CoA</name>
        <dbReference type="ChEBI" id="CHEBI:57287"/>
    </ligand>
</feature>
<dbReference type="Gene3D" id="3.40.1080.10">
    <property type="entry name" value="Glutaconate Coenzyme A-transferase"/>
    <property type="match status" value="1"/>
</dbReference>
<dbReference type="PANTHER" id="PTHR21432:SF20">
    <property type="entry name" value="ACETYL-COA HYDROLASE"/>
    <property type="match status" value="1"/>
</dbReference>
<organism evidence="6 7">
    <name type="scientific">Hornefia porci</name>
    <dbReference type="NCBI Taxonomy" id="2652292"/>
    <lineage>
        <taxon>Bacteria</taxon>
        <taxon>Bacillati</taxon>
        <taxon>Bacillota</taxon>
        <taxon>Clostridia</taxon>
        <taxon>Peptostreptococcales</taxon>
        <taxon>Anaerovoracaceae</taxon>
        <taxon>Hornefia</taxon>
    </lineage>
</organism>
<feature type="domain" description="Acetyl-CoA hydrolase/transferase N-terminal" evidence="4">
    <location>
        <begin position="9"/>
        <end position="193"/>
    </location>
</feature>
<gene>
    <name evidence="6" type="ORF">BHK98_09530</name>
</gene>
<feature type="binding site" evidence="3">
    <location>
        <begin position="224"/>
        <end position="228"/>
    </location>
    <ligand>
        <name>CoA</name>
        <dbReference type="ChEBI" id="CHEBI:57287"/>
    </ligand>
</feature>
<dbReference type="GO" id="GO:0008775">
    <property type="term" value="F:acetate CoA-transferase activity"/>
    <property type="evidence" value="ECO:0007669"/>
    <property type="project" value="InterPro"/>
</dbReference>
<feature type="domain" description="Acetyl-CoA hydrolase/transferase C-terminal" evidence="5">
    <location>
        <begin position="282"/>
        <end position="438"/>
    </location>
</feature>
<comment type="function">
    <text evidence="3">Coenzyme A-transferase that converts butyrate to butyryl-CoA.</text>
</comment>
<dbReference type="UniPathway" id="UPA00863"/>
<comment type="subcellular location">
    <subcellularLocation>
        <location evidence="3">Cytoplasm</location>
    </subcellularLocation>
</comment>
<dbReference type="GO" id="GO:0006083">
    <property type="term" value="P:acetate metabolic process"/>
    <property type="evidence" value="ECO:0007669"/>
    <property type="project" value="InterPro"/>
</dbReference>
<evidence type="ECO:0000313" key="7">
    <source>
        <dbReference type="Proteomes" id="UP000187404"/>
    </source>
</evidence>
<dbReference type="InterPro" id="IPR026888">
    <property type="entry name" value="AcetylCoA_hyd_C"/>
</dbReference>
<dbReference type="OrthoDB" id="9801795at2"/>
<dbReference type="EC" id="2.8.3.-" evidence="3"/>
<keyword evidence="2 3" id="KW-0808">Transferase</keyword>
<evidence type="ECO:0000313" key="6">
    <source>
        <dbReference type="EMBL" id="OLR56285.1"/>
    </source>
</evidence>
<feature type="active site" description="5-glutamyl coenzyme A thioester intermediate" evidence="3">
    <location>
        <position position="249"/>
    </location>
</feature>
<protein>
    <recommendedName>
        <fullName evidence="3">Probable butyrate:acetyl-CoA coenzyme A-transferase</fullName>
        <shortName evidence="3">Butyrate CoA-transferase</shortName>
        <ecNumber evidence="3">2.8.3.-</ecNumber>
    </recommendedName>
</protein>
<feature type="binding site" evidence="3">
    <location>
        <position position="323"/>
    </location>
    <ligand>
        <name>CoA</name>
        <dbReference type="ChEBI" id="CHEBI:57287"/>
    </ligand>
</feature>
<dbReference type="InterPro" id="IPR003702">
    <property type="entry name" value="ActCoA_hydro_N"/>
</dbReference>
<comment type="caution">
    <text evidence="6">The sequence shown here is derived from an EMBL/GenBank/DDBJ whole genome shotgun (WGS) entry which is preliminary data.</text>
</comment>
<comment type="catalytic activity">
    <reaction evidence="3">
        <text>butanoate + acetyl-CoA = butanoyl-CoA + acetate</text>
        <dbReference type="Rhea" id="RHEA:30071"/>
        <dbReference type="ChEBI" id="CHEBI:17968"/>
        <dbReference type="ChEBI" id="CHEBI:30089"/>
        <dbReference type="ChEBI" id="CHEBI:57288"/>
        <dbReference type="ChEBI" id="CHEBI:57371"/>
    </reaction>
</comment>
<dbReference type="PANTHER" id="PTHR21432">
    <property type="entry name" value="ACETYL-COA HYDROLASE-RELATED"/>
    <property type="match status" value="1"/>
</dbReference>
<dbReference type="AlphaFoldDB" id="A0A1Q9JJE9"/>
<dbReference type="InterPro" id="IPR023990">
    <property type="entry name" value="Butryl-CoA_acetate_CoA_Tfrase"/>
</dbReference>
<keyword evidence="3" id="KW-0963">Cytoplasm</keyword>
<keyword evidence="3" id="KW-0443">Lipid metabolism</keyword>
<dbReference type="STRING" id="1261640.BHK98_09530"/>
<dbReference type="GO" id="GO:0005737">
    <property type="term" value="C:cytoplasm"/>
    <property type="evidence" value="ECO:0007669"/>
    <property type="project" value="UniProtKB-SubCell"/>
</dbReference>
<proteinExistence type="inferred from homology"/>
<evidence type="ECO:0000256" key="1">
    <source>
        <dbReference type="ARBA" id="ARBA00009632"/>
    </source>
</evidence>
<dbReference type="EMBL" id="MJIE01000001">
    <property type="protein sequence ID" value="OLR56285.1"/>
    <property type="molecule type" value="Genomic_DNA"/>
</dbReference>
<dbReference type="HAMAP" id="MF_03228">
    <property type="entry name" value="But_CoA_trans"/>
    <property type="match status" value="1"/>
</dbReference>
<dbReference type="GO" id="GO:0019605">
    <property type="term" value="P:butyrate metabolic process"/>
    <property type="evidence" value="ECO:0007669"/>
    <property type="project" value="UniProtKB-UniRule"/>
</dbReference>
<dbReference type="SUPFAM" id="SSF100950">
    <property type="entry name" value="NagB/RpiA/CoA transferase-like"/>
    <property type="match status" value="2"/>
</dbReference>
<dbReference type="InterPro" id="IPR038460">
    <property type="entry name" value="AcetylCoA_hyd_C_sf"/>
</dbReference>
<dbReference type="GO" id="GO:0006084">
    <property type="term" value="P:acetyl-CoA metabolic process"/>
    <property type="evidence" value="ECO:0007669"/>
    <property type="project" value="UniProtKB-UniRule"/>
</dbReference>
<keyword evidence="7" id="KW-1185">Reference proteome</keyword>
<comment type="similarity">
    <text evidence="1 3">Belongs to the acetyl-CoA hydrolase/transferase family.</text>
</comment>
<evidence type="ECO:0000256" key="2">
    <source>
        <dbReference type="ARBA" id="ARBA00022679"/>
    </source>
</evidence>
<evidence type="ECO:0000259" key="5">
    <source>
        <dbReference type="Pfam" id="PF13336"/>
    </source>
</evidence>
<dbReference type="Gene3D" id="3.30.750.70">
    <property type="entry name" value="4-hydroxybutyrate coenzyme like domains"/>
    <property type="match status" value="1"/>
</dbReference>
<reference evidence="6 7" key="1">
    <citation type="journal article" date="2016" name="Appl. Environ. Microbiol.">
        <title>Function and Phylogeny of Bacterial Butyryl Coenzyme A:Acetate Transferases and Their Diversity in the Proximal Colon of Swine.</title>
        <authorList>
            <person name="Trachsel J."/>
            <person name="Bayles D.O."/>
            <person name="Looft T."/>
            <person name="Levine U.Y."/>
            <person name="Allen H.K."/>
        </authorList>
    </citation>
    <scope>NUCLEOTIDE SEQUENCE [LARGE SCALE GENOMIC DNA]</scope>
    <source>
        <strain evidence="6 7">68-3-10</strain>
    </source>
</reference>
<evidence type="ECO:0000256" key="3">
    <source>
        <dbReference type="HAMAP-Rule" id="MF_03228"/>
    </source>
</evidence>
<dbReference type="Pfam" id="PF13336">
    <property type="entry name" value="AcetylCoA_hyd_C"/>
    <property type="match status" value="1"/>
</dbReference>
<name>A0A1Q9JJE9_9FIRM</name>
<accession>A0A1Q9JJE9</accession>
<dbReference type="RefSeq" id="WP_075713761.1">
    <property type="nucleotide sequence ID" value="NZ_MJIE01000001.1"/>
</dbReference>
<comment type="pathway">
    <text evidence="3">Lipid metabolism; butanoate metabolism.</text>
</comment>
<dbReference type="Pfam" id="PF02550">
    <property type="entry name" value="AcetylCoA_hydro"/>
    <property type="match status" value="1"/>
</dbReference>
<evidence type="ECO:0000259" key="4">
    <source>
        <dbReference type="Pfam" id="PF02550"/>
    </source>
</evidence>
<keyword evidence="3" id="KW-0276">Fatty acid metabolism</keyword>
<dbReference type="InterPro" id="IPR037171">
    <property type="entry name" value="NagB/RpiA_transferase-like"/>
</dbReference>
<dbReference type="InterPro" id="IPR046433">
    <property type="entry name" value="ActCoA_hydro"/>
</dbReference>
<dbReference type="Gene3D" id="3.40.1080.20">
    <property type="entry name" value="Acetyl-CoA hydrolase/transferase C-terminal domain"/>
    <property type="match status" value="1"/>
</dbReference>